<dbReference type="EMBL" id="BSXS01007582">
    <property type="protein sequence ID" value="GME89405.1"/>
    <property type="molecule type" value="Genomic_DNA"/>
</dbReference>
<keyword evidence="2" id="KW-1185">Reference proteome</keyword>
<proteinExistence type="predicted"/>
<protein>
    <submittedName>
        <fullName evidence="1">Unnamed protein product</fullName>
    </submittedName>
</protein>
<comment type="caution">
    <text evidence="1">The sequence shown here is derived from an EMBL/GenBank/DDBJ whole genome shotgun (WGS) entry which is preliminary data.</text>
</comment>
<organism evidence="1 2">
    <name type="scientific">Ambrosiozyma monospora</name>
    <name type="common">Yeast</name>
    <name type="synonym">Endomycopsis monosporus</name>
    <dbReference type="NCBI Taxonomy" id="43982"/>
    <lineage>
        <taxon>Eukaryota</taxon>
        <taxon>Fungi</taxon>
        <taxon>Dikarya</taxon>
        <taxon>Ascomycota</taxon>
        <taxon>Saccharomycotina</taxon>
        <taxon>Pichiomycetes</taxon>
        <taxon>Pichiales</taxon>
        <taxon>Pichiaceae</taxon>
        <taxon>Ambrosiozyma</taxon>
    </lineage>
</organism>
<evidence type="ECO:0000313" key="1">
    <source>
        <dbReference type="EMBL" id="GME89405.1"/>
    </source>
</evidence>
<accession>A0ACB5TJ71</accession>
<reference evidence="1" key="1">
    <citation type="submission" date="2023-04" db="EMBL/GenBank/DDBJ databases">
        <title>Ambrosiozyma monospora NBRC 10751.</title>
        <authorList>
            <person name="Ichikawa N."/>
            <person name="Sato H."/>
            <person name="Tonouchi N."/>
        </authorList>
    </citation>
    <scope>NUCLEOTIDE SEQUENCE</scope>
    <source>
        <strain evidence="1">NBRC 10751</strain>
    </source>
</reference>
<dbReference type="Proteomes" id="UP001165064">
    <property type="component" value="Unassembled WGS sequence"/>
</dbReference>
<evidence type="ECO:0000313" key="2">
    <source>
        <dbReference type="Proteomes" id="UP001165064"/>
    </source>
</evidence>
<gene>
    <name evidence="1" type="ORF">Amon02_000849800</name>
</gene>
<name>A0ACB5TJ71_AMBMO</name>
<sequence>MILSKMWKTKSNDKENEQLDNPIKWGLSEAYERQICKAYMVMFDDEQSEDDDMKSCVTPSEPMYATKFEFESEDVETEDDAQPVF</sequence>